<dbReference type="EMBL" id="JACAGC010000022">
    <property type="protein sequence ID" value="KAF6287713.1"/>
    <property type="molecule type" value="Genomic_DNA"/>
</dbReference>
<name>A0A7J7SHB2_RHIFE</name>
<evidence type="ECO:0000256" key="1">
    <source>
        <dbReference type="SAM" id="SignalP"/>
    </source>
</evidence>
<gene>
    <name evidence="2" type="ORF">mRhiFer1_002561</name>
</gene>
<dbReference type="Proteomes" id="UP000585614">
    <property type="component" value="Unassembled WGS sequence"/>
</dbReference>
<dbReference type="AlphaFoldDB" id="A0A7J7SHB2"/>
<protein>
    <submittedName>
        <fullName evidence="2">Cadherin 5</fullName>
    </submittedName>
</protein>
<sequence length="107" mass="12125">MYVLPMLLAAMGTCLCLLVATATSAHVAQLDTPSMLPTLRRHKRDWIWNQMHIDEERNAPLPHYVGKIKSSVNRKNAKYLLKGEYAEKVFRVKEDTGDVTQTSPRTG</sequence>
<dbReference type="Gene3D" id="2.60.40.60">
    <property type="entry name" value="Cadherins"/>
    <property type="match status" value="1"/>
</dbReference>
<keyword evidence="1" id="KW-0732">Signal</keyword>
<feature type="chain" id="PRO_5029539636" evidence="1">
    <location>
        <begin position="17"/>
        <end position="107"/>
    </location>
</feature>
<reference evidence="2 3" key="1">
    <citation type="journal article" date="2020" name="Nature">
        <title>Six reference-quality genomes reveal evolution of bat adaptations.</title>
        <authorList>
            <person name="Jebb D."/>
            <person name="Huang Z."/>
            <person name="Pippel M."/>
            <person name="Hughes G.M."/>
            <person name="Lavrichenko K."/>
            <person name="Devanna P."/>
            <person name="Winkler S."/>
            <person name="Jermiin L.S."/>
            <person name="Skirmuntt E.C."/>
            <person name="Katzourakis A."/>
            <person name="Burkitt-Gray L."/>
            <person name="Ray D.A."/>
            <person name="Sullivan K.A.M."/>
            <person name="Roscito J.G."/>
            <person name="Kirilenko B.M."/>
            <person name="Davalos L.M."/>
            <person name="Corthals A.P."/>
            <person name="Power M.L."/>
            <person name="Jones G."/>
            <person name="Ransome R.D."/>
            <person name="Dechmann D.K.N."/>
            <person name="Locatelli A.G."/>
            <person name="Puechmaille S.J."/>
            <person name="Fedrigo O."/>
            <person name="Jarvis E.D."/>
            <person name="Hiller M."/>
            <person name="Vernes S.C."/>
            <person name="Myers E.W."/>
            <person name="Teeling E.C."/>
        </authorList>
    </citation>
    <scope>NUCLEOTIDE SEQUENCE [LARGE SCALE GENOMIC DNA]</scope>
    <source>
        <strain evidence="2">MRhiFer1</strain>
        <tissue evidence="2">Lung</tissue>
    </source>
</reference>
<proteinExistence type="predicted"/>
<feature type="signal peptide" evidence="1">
    <location>
        <begin position="1"/>
        <end position="16"/>
    </location>
</feature>
<accession>A0A7J7SHB2</accession>
<organism evidence="2 3">
    <name type="scientific">Rhinolophus ferrumequinum</name>
    <name type="common">Greater horseshoe bat</name>
    <dbReference type="NCBI Taxonomy" id="59479"/>
    <lineage>
        <taxon>Eukaryota</taxon>
        <taxon>Metazoa</taxon>
        <taxon>Chordata</taxon>
        <taxon>Craniata</taxon>
        <taxon>Vertebrata</taxon>
        <taxon>Euteleostomi</taxon>
        <taxon>Mammalia</taxon>
        <taxon>Eutheria</taxon>
        <taxon>Laurasiatheria</taxon>
        <taxon>Chiroptera</taxon>
        <taxon>Yinpterochiroptera</taxon>
        <taxon>Rhinolophoidea</taxon>
        <taxon>Rhinolophidae</taxon>
        <taxon>Rhinolophinae</taxon>
        <taxon>Rhinolophus</taxon>
    </lineage>
</organism>
<evidence type="ECO:0000313" key="2">
    <source>
        <dbReference type="EMBL" id="KAF6287713.1"/>
    </source>
</evidence>
<evidence type="ECO:0000313" key="3">
    <source>
        <dbReference type="Proteomes" id="UP000585614"/>
    </source>
</evidence>
<comment type="caution">
    <text evidence="2">The sequence shown here is derived from an EMBL/GenBank/DDBJ whole genome shotgun (WGS) entry which is preliminary data.</text>
</comment>